<proteinExistence type="predicted"/>
<sequence length="82" mass="9758">MSICMSLFTSFIKQQKPFCINCVHYIKNNYPYVKLYDDQIGMCYLFGQKNIFGKMVYEDILTCRLNQSKCGVKARFYKQKLN</sequence>
<dbReference type="EMBL" id="MN739094">
    <property type="protein sequence ID" value="QHS88223.1"/>
    <property type="molecule type" value="Genomic_DNA"/>
</dbReference>
<organism evidence="1">
    <name type="scientific">viral metagenome</name>
    <dbReference type="NCBI Taxonomy" id="1070528"/>
    <lineage>
        <taxon>unclassified sequences</taxon>
        <taxon>metagenomes</taxon>
        <taxon>organismal metagenomes</taxon>
    </lineage>
</organism>
<accession>A0A6C0B9T3</accession>
<evidence type="ECO:0000313" key="1">
    <source>
        <dbReference type="EMBL" id="QHS88223.1"/>
    </source>
</evidence>
<dbReference type="AlphaFoldDB" id="A0A6C0B9T3"/>
<name>A0A6C0B9T3_9ZZZZ</name>
<reference evidence="1" key="1">
    <citation type="journal article" date="2020" name="Nature">
        <title>Giant virus diversity and host interactions through global metagenomics.</title>
        <authorList>
            <person name="Schulz F."/>
            <person name="Roux S."/>
            <person name="Paez-Espino D."/>
            <person name="Jungbluth S."/>
            <person name="Walsh D.A."/>
            <person name="Denef V.J."/>
            <person name="McMahon K.D."/>
            <person name="Konstantinidis K.T."/>
            <person name="Eloe-Fadrosh E.A."/>
            <person name="Kyrpides N.C."/>
            <person name="Woyke T."/>
        </authorList>
    </citation>
    <scope>NUCLEOTIDE SEQUENCE</scope>
    <source>
        <strain evidence="1">GVMAG-M-3300010158-55</strain>
    </source>
</reference>
<protein>
    <submittedName>
        <fullName evidence="1">Uncharacterized protein</fullName>
    </submittedName>
</protein>